<dbReference type="InterPro" id="IPR022398">
    <property type="entry name" value="Peptidase_S8_His-AS"/>
</dbReference>
<gene>
    <name evidence="8" type="ORF">GCM10010412_049470</name>
</gene>
<feature type="chain" id="PRO_5045431433" description="Peptidase S8/S53 domain-containing protein" evidence="6">
    <location>
        <begin position="22"/>
        <end position="526"/>
    </location>
</feature>
<evidence type="ECO:0000256" key="3">
    <source>
        <dbReference type="ARBA" id="ARBA00022801"/>
    </source>
</evidence>
<dbReference type="InterPro" id="IPR036852">
    <property type="entry name" value="Peptidase_S8/S53_dom_sf"/>
</dbReference>
<feature type="domain" description="Peptidase S8/S53" evidence="7">
    <location>
        <begin position="203"/>
        <end position="457"/>
    </location>
</feature>
<dbReference type="PROSITE" id="PS00137">
    <property type="entry name" value="SUBTILASE_HIS"/>
    <property type="match status" value="1"/>
</dbReference>
<reference evidence="9" key="1">
    <citation type="journal article" date="2019" name="Int. J. Syst. Evol. Microbiol.">
        <title>The Global Catalogue of Microorganisms (GCM) 10K type strain sequencing project: providing services to taxonomists for standard genome sequencing and annotation.</title>
        <authorList>
            <consortium name="The Broad Institute Genomics Platform"/>
            <consortium name="The Broad Institute Genome Sequencing Center for Infectious Disease"/>
            <person name="Wu L."/>
            <person name="Ma J."/>
        </authorList>
    </citation>
    <scope>NUCLEOTIDE SEQUENCE [LARGE SCALE GENOMIC DNA]</scope>
    <source>
        <strain evidence="9">JCM 6835</strain>
    </source>
</reference>
<evidence type="ECO:0000313" key="8">
    <source>
        <dbReference type="EMBL" id="GAA2670443.1"/>
    </source>
</evidence>
<evidence type="ECO:0000256" key="1">
    <source>
        <dbReference type="ARBA" id="ARBA00011073"/>
    </source>
</evidence>
<dbReference type="Pfam" id="PF00082">
    <property type="entry name" value="Peptidase_S8"/>
    <property type="match status" value="1"/>
</dbReference>
<dbReference type="EMBL" id="BAAATE010000013">
    <property type="protein sequence ID" value="GAA2670443.1"/>
    <property type="molecule type" value="Genomic_DNA"/>
</dbReference>
<dbReference type="PROSITE" id="PS00138">
    <property type="entry name" value="SUBTILASE_SER"/>
    <property type="match status" value="1"/>
</dbReference>
<dbReference type="InterPro" id="IPR050131">
    <property type="entry name" value="Peptidase_S8_subtilisin-like"/>
</dbReference>
<dbReference type="PROSITE" id="PS51892">
    <property type="entry name" value="SUBTILASE"/>
    <property type="match status" value="1"/>
</dbReference>
<organism evidence="8 9">
    <name type="scientific">Nonomuraea recticatena</name>
    <dbReference type="NCBI Taxonomy" id="46178"/>
    <lineage>
        <taxon>Bacteria</taxon>
        <taxon>Bacillati</taxon>
        <taxon>Actinomycetota</taxon>
        <taxon>Actinomycetes</taxon>
        <taxon>Streptosporangiales</taxon>
        <taxon>Streptosporangiaceae</taxon>
        <taxon>Nonomuraea</taxon>
    </lineage>
</organism>
<dbReference type="PRINTS" id="PR00723">
    <property type="entry name" value="SUBTILISIN"/>
</dbReference>
<name>A0ABP6EPW9_9ACTN</name>
<evidence type="ECO:0000256" key="5">
    <source>
        <dbReference type="PROSITE-ProRule" id="PRU01240"/>
    </source>
</evidence>
<feature type="active site" description="Charge relay system" evidence="5">
    <location>
        <position position="212"/>
    </location>
</feature>
<dbReference type="Proteomes" id="UP001501666">
    <property type="component" value="Unassembled WGS sequence"/>
</dbReference>
<dbReference type="PANTHER" id="PTHR43806">
    <property type="entry name" value="PEPTIDASE S8"/>
    <property type="match status" value="1"/>
</dbReference>
<evidence type="ECO:0000313" key="9">
    <source>
        <dbReference type="Proteomes" id="UP001501666"/>
    </source>
</evidence>
<comment type="similarity">
    <text evidence="1 5">Belongs to the peptidase S8 family.</text>
</comment>
<evidence type="ECO:0000256" key="4">
    <source>
        <dbReference type="ARBA" id="ARBA00022825"/>
    </source>
</evidence>
<evidence type="ECO:0000256" key="6">
    <source>
        <dbReference type="SAM" id="SignalP"/>
    </source>
</evidence>
<accession>A0ABP6EPW9</accession>
<evidence type="ECO:0000256" key="2">
    <source>
        <dbReference type="ARBA" id="ARBA00022670"/>
    </source>
</evidence>
<feature type="active site" description="Charge relay system" evidence="5">
    <location>
        <position position="244"/>
    </location>
</feature>
<protein>
    <recommendedName>
        <fullName evidence="7">Peptidase S8/S53 domain-containing protein</fullName>
    </recommendedName>
</protein>
<sequence length="526" mass="54039">MTLGKSLIAVLLTGAVGMTPAQEPSPPTTQAGTAKASGVTLITGDRVVVTGGGHRVEPGPGRQVDFTSQVRGGHLYVIPSDAHALIAQGVLDRRLFDVTQLLAWGYGDADTPDIPVISQAADGQALAPQGVRQTRRLPSLGMSASSVPKAGAAQTWKDLTGGGARALAAGTTKLWLDGRRSYSLDQSVKQIGAPQAWQQGMTGKDVTVAVLDSGYDPDHPDLKDAVVQARNFSEDPDIRDTLGHGTHVASIVAGRGEKYRGVAPEAKLAIGKVGTASGPTDSAILAGMEWAAVEVKAKVVNMSFGDVDSLELDPLEQAVNTLSERTGTLFVAAAGNSGPNGKVGSPGSAEAALAVGAVDKQDRFADFSSVGPRVSDHAIKPDVTAPGADIVAAAASGTADGPYVAYNGTSMASPHVAGAAAILAQRHPDWTGAQLKTALIGSAKPSNDATLYQQGAGLVDLVRALKQEVVATPGNVWASFPWNGTGERATTRTITYANTGDTPISLDLAVDGEVLNLSADRVCARW</sequence>
<keyword evidence="6" id="KW-0732">Signal</keyword>
<feature type="active site" description="Charge relay system" evidence="5">
    <location>
        <position position="410"/>
    </location>
</feature>
<proteinExistence type="inferred from homology"/>
<comment type="caution">
    <text evidence="8">The sequence shown here is derived from an EMBL/GenBank/DDBJ whole genome shotgun (WGS) entry which is preliminary data.</text>
</comment>
<dbReference type="Gene3D" id="3.40.50.200">
    <property type="entry name" value="Peptidase S8/S53 domain"/>
    <property type="match status" value="1"/>
</dbReference>
<keyword evidence="2 5" id="KW-0645">Protease</keyword>
<keyword evidence="4 5" id="KW-0720">Serine protease</keyword>
<feature type="signal peptide" evidence="6">
    <location>
        <begin position="1"/>
        <end position="21"/>
    </location>
</feature>
<dbReference type="SUPFAM" id="SSF52743">
    <property type="entry name" value="Subtilisin-like"/>
    <property type="match status" value="1"/>
</dbReference>
<dbReference type="InterPro" id="IPR015500">
    <property type="entry name" value="Peptidase_S8_subtilisin-rel"/>
</dbReference>
<dbReference type="RefSeq" id="WP_346149710.1">
    <property type="nucleotide sequence ID" value="NZ_BAAATE010000013.1"/>
</dbReference>
<keyword evidence="9" id="KW-1185">Reference proteome</keyword>
<keyword evidence="3 5" id="KW-0378">Hydrolase</keyword>
<dbReference type="InterPro" id="IPR000209">
    <property type="entry name" value="Peptidase_S8/S53_dom"/>
</dbReference>
<evidence type="ECO:0000259" key="7">
    <source>
        <dbReference type="Pfam" id="PF00082"/>
    </source>
</evidence>
<dbReference type="InterPro" id="IPR023828">
    <property type="entry name" value="Peptidase_S8_Ser-AS"/>
</dbReference>
<dbReference type="PANTHER" id="PTHR43806:SF65">
    <property type="entry name" value="SERINE PROTEASE APRX"/>
    <property type="match status" value="1"/>
</dbReference>